<dbReference type="AlphaFoldDB" id="A0A1V9Y9Q6"/>
<comment type="catalytic activity">
    <reaction evidence="1">
        <text>1-(5-phospho-beta-D-ribosyl)-ATP + diphosphate = 5-phospho-alpha-D-ribose 1-diphosphate + ATP</text>
        <dbReference type="Rhea" id="RHEA:18473"/>
        <dbReference type="ChEBI" id="CHEBI:30616"/>
        <dbReference type="ChEBI" id="CHEBI:33019"/>
        <dbReference type="ChEBI" id="CHEBI:58017"/>
        <dbReference type="ChEBI" id="CHEBI:73183"/>
        <dbReference type="EC" id="2.4.2.17"/>
    </reaction>
</comment>
<keyword evidence="17" id="KW-1185">Reference proteome</keyword>
<dbReference type="EC" id="2.4.2.17" evidence="5"/>
<evidence type="ECO:0000256" key="10">
    <source>
        <dbReference type="ARBA" id="ARBA00022679"/>
    </source>
</evidence>
<dbReference type="SUPFAM" id="SSF53850">
    <property type="entry name" value="Periplasmic binding protein-like II"/>
    <property type="match status" value="1"/>
</dbReference>
<feature type="domain" description="ATP phosphoribosyltransferase catalytic" evidence="14">
    <location>
        <begin position="63"/>
        <end position="215"/>
    </location>
</feature>
<evidence type="ECO:0000256" key="11">
    <source>
        <dbReference type="ARBA" id="ARBA00022741"/>
    </source>
</evidence>
<keyword evidence="9 16" id="KW-0328">Glycosyltransferase</keyword>
<evidence type="ECO:0000256" key="5">
    <source>
        <dbReference type="ARBA" id="ARBA00011946"/>
    </source>
</evidence>
<dbReference type="GO" id="GO:0003879">
    <property type="term" value="F:ATP phosphoribosyltransferase activity"/>
    <property type="evidence" value="ECO:0007669"/>
    <property type="project" value="UniProtKB-EC"/>
</dbReference>
<comment type="pathway">
    <text evidence="3">Amino-acid biosynthesis; L-histidine biosynthesis; L-histidine from 5-phospho-alpha-D-ribose 1-diphosphate: step 1/9.</text>
</comment>
<keyword evidence="8" id="KW-0028">Amino-acid biosynthesis</keyword>
<keyword evidence="12" id="KW-0067">ATP-binding</keyword>
<dbReference type="GO" id="GO:0005737">
    <property type="term" value="C:cytoplasm"/>
    <property type="evidence" value="ECO:0007669"/>
    <property type="project" value="UniProtKB-SubCell"/>
</dbReference>
<keyword evidence="10 16" id="KW-0808">Transferase</keyword>
<dbReference type="PROSITE" id="PS01316">
    <property type="entry name" value="ATP_P_PHORIBOSYLTR"/>
    <property type="match status" value="1"/>
</dbReference>
<sequence>MSVNPPSSPPKQDNLLFAIPKKGRLYESVVKLLNGAGLDYNRPNRLDIAHCSSLPVTLVFLPASDIAKYVGEGNVDLGITGQDIIAESKTTVNELMNLEFGRCKLAVQAPIDSAITHPSQLAGKRIVTSFPDITANYFKQFETDKLTQIKYVGGSVEAACGLGLADGIVDLVETGTTMKAAGLEIISTIMTTQAVLISNPKTRHSKLVKKIHQRFVGFVLAQQYKMITYNICTEKLQQAIKITPGRKAPTINPLFNEAFFAVSAMVHRGDVGDIMDDLHELGATDIIVFDLENCRA</sequence>
<proteinExistence type="inferred from homology"/>
<evidence type="ECO:0000256" key="8">
    <source>
        <dbReference type="ARBA" id="ARBA00022605"/>
    </source>
</evidence>
<evidence type="ECO:0000256" key="12">
    <source>
        <dbReference type="ARBA" id="ARBA00022840"/>
    </source>
</evidence>
<dbReference type="InterPro" id="IPR018198">
    <property type="entry name" value="ATP_PRibTrfase_CS"/>
</dbReference>
<evidence type="ECO:0000256" key="3">
    <source>
        <dbReference type="ARBA" id="ARBA00004667"/>
    </source>
</evidence>
<evidence type="ECO:0000256" key="6">
    <source>
        <dbReference type="ARBA" id="ARBA00020998"/>
    </source>
</evidence>
<evidence type="ECO:0000256" key="2">
    <source>
        <dbReference type="ARBA" id="ARBA00004496"/>
    </source>
</evidence>
<evidence type="ECO:0000313" key="16">
    <source>
        <dbReference type="EMBL" id="OQR82472.1"/>
    </source>
</evidence>
<dbReference type="OrthoDB" id="2574at2759"/>
<dbReference type="EMBL" id="JNBR01002443">
    <property type="protein sequence ID" value="OQR82472.1"/>
    <property type="molecule type" value="Genomic_DNA"/>
</dbReference>
<evidence type="ECO:0000256" key="9">
    <source>
        <dbReference type="ARBA" id="ARBA00022676"/>
    </source>
</evidence>
<evidence type="ECO:0000256" key="13">
    <source>
        <dbReference type="ARBA" id="ARBA00023102"/>
    </source>
</evidence>
<organism evidence="16 17">
    <name type="scientific">Achlya hypogyna</name>
    <name type="common">Oomycete</name>
    <name type="synonym">Protoachlya hypogyna</name>
    <dbReference type="NCBI Taxonomy" id="1202772"/>
    <lineage>
        <taxon>Eukaryota</taxon>
        <taxon>Sar</taxon>
        <taxon>Stramenopiles</taxon>
        <taxon>Oomycota</taxon>
        <taxon>Saprolegniomycetes</taxon>
        <taxon>Saprolegniales</taxon>
        <taxon>Achlyaceae</taxon>
        <taxon>Achlya</taxon>
    </lineage>
</organism>
<reference evidence="16 17" key="1">
    <citation type="journal article" date="2014" name="Genome Biol. Evol.">
        <title>The secreted proteins of Achlya hypogyna and Thraustotheca clavata identify the ancestral oomycete secretome and reveal gene acquisitions by horizontal gene transfer.</title>
        <authorList>
            <person name="Misner I."/>
            <person name="Blouin N."/>
            <person name="Leonard G."/>
            <person name="Richards T.A."/>
            <person name="Lane C.E."/>
        </authorList>
    </citation>
    <scope>NUCLEOTIDE SEQUENCE [LARGE SCALE GENOMIC DNA]</scope>
    <source>
        <strain evidence="16 17">ATCC 48635</strain>
    </source>
</reference>
<evidence type="ECO:0000256" key="4">
    <source>
        <dbReference type="ARBA" id="ARBA00009372"/>
    </source>
</evidence>
<dbReference type="FunFam" id="3.30.70.120:FF:000003">
    <property type="entry name" value="ATP phosphoribosyltransferase"/>
    <property type="match status" value="1"/>
</dbReference>
<feature type="domain" description="Histidine biosynthesis HisG C-terminal" evidence="15">
    <location>
        <begin position="221"/>
        <end position="293"/>
    </location>
</feature>
<evidence type="ECO:0000313" key="17">
    <source>
        <dbReference type="Proteomes" id="UP000243579"/>
    </source>
</evidence>
<dbReference type="NCBIfam" id="TIGR03455">
    <property type="entry name" value="HisG_C-term"/>
    <property type="match status" value="1"/>
</dbReference>
<evidence type="ECO:0000256" key="1">
    <source>
        <dbReference type="ARBA" id="ARBA00000915"/>
    </source>
</evidence>
<dbReference type="InterPro" id="IPR001348">
    <property type="entry name" value="ATP_PRibTrfase_HisG"/>
</dbReference>
<name>A0A1V9Y9Q6_ACHHY</name>
<evidence type="ECO:0000259" key="14">
    <source>
        <dbReference type="Pfam" id="PF01634"/>
    </source>
</evidence>
<dbReference type="PANTHER" id="PTHR21403">
    <property type="entry name" value="ATP PHOSPHORIBOSYLTRANSFERASE ATP-PRTASE"/>
    <property type="match status" value="1"/>
</dbReference>
<dbReference type="FunFam" id="3.40.190.10:FF:000123">
    <property type="entry name" value="HIS1p ATP phosphoribosyltransferase"/>
    <property type="match status" value="1"/>
</dbReference>
<dbReference type="InterPro" id="IPR011322">
    <property type="entry name" value="N-reg_PII-like_a/b"/>
</dbReference>
<comment type="similarity">
    <text evidence="4">Belongs to the ATP phosphoribosyltransferase family.</text>
</comment>
<dbReference type="UniPathway" id="UPA00031">
    <property type="reaction ID" value="UER00006"/>
</dbReference>
<comment type="subcellular location">
    <subcellularLocation>
        <location evidence="2">Cytoplasm</location>
    </subcellularLocation>
</comment>
<dbReference type="InterPro" id="IPR015867">
    <property type="entry name" value="N-reg_PII/ATP_PRibTrfase_C"/>
</dbReference>
<evidence type="ECO:0000259" key="15">
    <source>
        <dbReference type="Pfam" id="PF08029"/>
    </source>
</evidence>
<dbReference type="Pfam" id="PF08029">
    <property type="entry name" value="HisG_C"/>
    <property type="match status" value="1"/>
</dbReference>
<dbReference type="Proteomes" id="UP000243579">
    <property type="component" value="Unassembled WGS sequence"/>
</dbReference>
<dbReference type="InterPro" id="IPR013820">
    <property type="entry name" value="ATP_PRibTrfase_cat"/>
</dbReference>
<comment type="caution">
    <text evidence="16">The sequence shown here is derived from an EMBL/GenBank/DDBJ whole genome shotgun (WGS) entry which is preliminary data.</text>
</comment>
<dbReference type="HAMAP" id="MF_00079">
    <property type="entry name" value="HisG_Long"/>
    <property type="match status" value="1"/>
</dbReference>
<keyword evidence="11" id="KW-0547">Nucleotide-binding</keyword>
<dbReference type="Gene3D" id="3.40.190.10">
    <property type="entry name" value="Periplasmic binding protein-like II"/>
    <property type="match status" value="2"/>
</dbReference>
<dbReference type="GO" id="GO:0000287">
    <property type="term" value="F:magnesium ion binding"/>
    <property type="evidence" value="ECO:0007669"/>
    <property type="project" value="InterPro"/>
</dbReference>
<dbReference type="NCBIfam" id="TIGR00070">
    <property type="entry name" value="hisG"/>
    <property type="match status" value="1"/>
</dbReference>
<dbReference type="SUPFAM" id="SSF54913">
    <property type="entry name" value="GlnB-like"/>
    <property type="match status" value="1"/>
</dbReference>
<dbReference type="GO" id="GO:0005524">
    <property type="term" value="F:ATP binding"/>
    <property type="evidence" value="ECO:0007669"/>
    <property type="project" value="UniProtKB-KW"/>
</dbReference>
<dbReference type="PANTHER" id="PTHR21403:SF8">
    <property type="entry name" value="ATP PHOSPHORIBOSYLTRANSFERASE"/>
    <property type="match status" value="1"/>
</dbReference>
<dbReference type="Gene3D" id="3.30.70.120">
    <property type="match status" value="1"/>
</dbReference>
<dbReference type="InterPro" id="IPR013115">
    <property type="entry name" value="HisG_C"/>
</dbReference>
<protein>
    <recommendedName>
        <fullName evidence="6">ATP phosphoribosyltransferase</fullName>
        <ecNumber evidence="5">2.4.2.17</ecNumber>
    </recommendedName>
</protein>
<dbReference type="Pfam" id="PF01634">
    <property type="entry name" value="HisG"/>
    <property type="match status" value="1"/>
</dbReference>
<dbReference type="STRING" id="1202772.A0A1V9Y9Q6"/>
<dbReference type="GO" id="GO:0000105">
    <property type="term" value="P:L-histidine biosynthetic process"/>
    <property type="evidence" value="ECO:0007669"/>
    <property type="project" value="UniProtKB-UniPathway"/>
</dbReference>
<keyword evidence="13" id="KW-0368">Histidine biosynthesis</keyword>
<accession>A0A1V9Y9Q6</accession>
<gene>
    <name evidence="16" type="ORF">ACHHYP_15955</name>
</gene>
<dbReference type="InterPro" id="IPR020621">
    <property type="entry name" value="ATP-PRT_HisG_long"/>
</dbReference>
<keyword evidence="7" id="KW-0963">Cytoplasm</keyword>
<evidence type="ECO:0000256" key="7">
    <source>
        <dbReference type="ARBA" id="ARBA00022490"/>
    </source>
</evidence>